<evidence type="ECO:0000313" key="15">
    <source>
        <dbReference type="Proteomes" id="UP000095023"/>
    </source>
</evidence>
<dbReference type="InterPro" id="IPR036867">
    <property type="entry name" value="R3H_dom_sf"/>
</dbReference>
<keyword evidence="3" id="KW-0479">Metal-binding</keyword>
<dbReference type="Gene3D" id="3.30.1370.50">
    <property type="entry name" value="R3H-like domain"/>
    <property type="match status" value="1"/>
</dbReference>
<dbReference type="InterPro" id="IPR001841">
    <property type="entry name" value="Znf_RING"/>
</dbReference>
<evidence type="ECO:0000259" key="11">
    <source>
        <dbReference type="PROSITE" id="PS50016"/>
    </source>
</evidence>
<dbReference type="GO" id="GO:0000981">
    <property type="term" value="F:DNA-binding transcription factor activity, RNA polymerase II-specific"/>
    <property type="evidence" value="ECO:0007669"/>
    <property type="project" value="TreeGrafter"/>
</dbReference>
<organism evidence="14 15">
    <name type="scientific">Tortispora caseinolytica NRRL Y-17796</name>
    <dbReference type="NCBI Taxonomy" id="767744"/>
    <lineage>
        <taxon>Eukaryota</taxon>
        <taxon>Fungi</taxon>
        <taxon>Dikarya</taxon>
        <taxon>Ascomycota</taxon>
        <taxon>Saccharomycotina</taxon>
        <taxon>Trigonopsidomycetes</taxon>
        <taxon>Trigonopsidales</taxon>
        <taxon>Trigonopsidaceae</taxon>
        <taxon>Tortispora</taxon>
    </lineage>
</organism>
<gene>
    <name evidence="14" type="ORF">CANCADRAFT_19649</name>
</gene>
<keyword evidence="6" id="KW-0862">Zinc</keyword>
<keyword evidence="4" id="KW-0677">Repeat</keyword>
<evidence type="ECO:0000256" key="2">
    <source>
        <dbReference type="ARBA" id="ARBA00007269"/>
    </source>
</evidence>
<dbReference type="GO" id="GO:0005634">
    <property type="term" value="C:nucleus"/>
    <property type="evidence" value="ECO:0007669"/>
    <property type="project" value="UniProtKB-SubCell"/>
</dbReference>
<sequence length="723" mass="80391">DIAESDYDCLICYDSVTPRSKVWACDVCSHVFHLSCVQKWASKTIENNSTASNTSSKWRCPGCQTVRESVPKLYKCWCGKVTSPHAKSSAIPHSCGKPCGVKHTECNHECHILCHPGPHPPCQETGITTRCFCGKRAKQDRCADIDYSGWSCGEICNETMPCGMHVCQRACHSGLCGPCQSIIDVFCYCGKEVYQRKCSERVESKRSVVQLGAEVRVWDGAAQCHHICNRPYDCGVHLCPKPCHPQTMRASHCPYSPDVATTCPCKKRKVSEILGRERESCSEPVPTCGQQCDKPLPCGHTCELSCHEGPCNPCEKSVWKECVCGYSSVEVICGQTPLGTKPTCQRVCQALLNCHTHKCGKTCCSGERHWAKRTASRRRRDFNSDAASIEPEHICTRVCDKLLPCGSHRCTNICHRGPCQPCLEAIFEEIECNCGRTRLMPPQPCGTKHPHCKYNCQRRPPCGHPPVPHNCHLDDEQCPPCPHLVTKRCLCGKAMVKNQACSKTRVFCGEVCGKPLPCGLHKCTAVCHEAGECPPCTNACGKLRPCGHKDMTRCHAPFECNTRIPCRSQMKTSCECGEKTAVVQCNSTKDDPYPNHTLKCDEECLKLQRDRRLAQALKVNSIQSNDPRSSISMKSPFSEYLLDYYSAGKSERDFCDGIENIMTEFVSSSSTKHYSFPAMPQEGRRIVHEFASAFGCDSIAHDPEPKRNVVVYKTMTTRTPPVK</sequence>
<dbReference type="PROSITE" id="PS50016">
    <property type="entry name" value="ZF_PHD_2"/>
    <property type="match status" value="1"/>
</dbReference>
<dbReference type="PANTHER" id="PTHR12360:SF12">
    <property type="entry name" value="TRANSCRIPTIONAL REPRESSOR NF-X1"/>
    <property type="match status" value="1"/>
</dbReference>
<dbReference type="SMART" id="SM00184">
    <property type="entry name" value="RING"/>
    <property type="match status" value="1"/>
</dbReference>
<dbReference type="InterPro" id="IPR000967">
    <property type="entry name" value="Znf_NFX1"/>
</dbReference>
<comment type="subcellular location">
    <subcellularLocation>
        <location evidence="1">Nucleus</location>
    </subcellularLocation>
</comment>
<dbReference type="EMBL" id="KV453842">
    <property type="protein sequence ID" value="ODV90541.1"/>
    <property type="molecule type" value="Genomic_DNA"/>
</dbReference>
<dbReference type="PROSITE" id="PS50089">
    <property type="entry name" value="ZF_RING_2"/>
    <property type="match status" value="1"/>
</dbReference>
<dbReference type="PROSITE" id="PS51061">
    <property type="entry name" value="R3H"/>
    <property type="match status" value="1"/>
</dbReference>
<evidence type="ECO:0000256" key="4">
    <source>
        <dbReference type="ARBA" id="ARBA00022737"/>
    </source>
</evidence>
<dbReference type="InterPro" id="IPR001374">
    <property type="entry name" value="R3H_dom"/>
</dbReference>
<keyword evidence="15" id="KW-1185">Reference proteome</keyword>
<proteinExistence type="inferred from homology"/>
<evidence type="ECO:0000256" key="6">
    <source>
        <dbReference type="ARBA" id="ARBA00022833"/>
    </source>
</evidence>
<dbReference type="GO" id="GO:0000122">
    <property type="term" value="P:negative regulation of transcription by RNA polymerase II"/>
    <property type="evidence" value="ECO:0007669"/>
    <property type="project" value="TreeGrafter"/>
</dbReference>
<reference evidence="15" key="1">
    <citation type="submission" date="2016-02" db="EMBL/GenBank/DDBJ databases">
        <title>Comparative genomics of biotechnologically important yeasts.</title>
        <authorList>
            <consortium name="DOE Joint Genome Institute"/>
            <person name="Riley R."/>
            <person name="Haridas S."/>
            <person name="Wolfe K.H."/>
            <person name="Lopes M.R."/>
            <person name="Hittinger C.T."/>
            <person name="Goker M."/>
            <person name="Salamov A."/>
            <person name="Wisecaver J."/>
            <person name="Long T.M."/>
            <person name="Aerts A.L."/>
            <person name="Barry K."/>
            <person name="Choi C."/>
            <person name="Clum A."/>
            <person name="Coughlan A.Y."/>
            <person name="Deshpande S."/>
            <person name="Douglass A.P."/>
            <person name="Hanson S.J."/>
            <person name="Klenk H.-P."/>
            <person name="Labutti K."/>
            <person name="Lapidus A."/>
            <person name="Lindquist E."/>
            <person name="Lipzen A."/>
            <person name="Meier-Kolthoff J.P."/>
            <person name="Ohm R.A."/>
            <person name="Otillar R.P."/>
            <person name="Pangilinan J."/>
            <person name="Peng Y."/>
            <person name="Rokas A."/>
            <person name="Rosa C.A."/>
            <person name="Scheuner C."/>
            <person name="Sibirny A.A."/>
            <person name="Slot J.C."/>
            <person name="Stielow J.B."/>
            <person name="Sun H."/>
            <person name="Kurtzman C.P."/>
            <person name="Blackwell M."/>
            <person name="Jeffries T.W."/>
            <person name="Grigoriev I.V."/>
        </authorList>
    </citation>
    <scope>NUCLEOTIDE SEQUENCE [LARGE SCALE GENOMIC DNA]</scope>
    <source>
        <strain evidence="15">NRRL Y-17796</strain>
    </source>
</reference>
<evidence type="ECO:0008006" key="16">
    <source>
        <dbReference type="Google" id="ProtNLM"/>
    </source>
</evidence>
<feature type="domain" description="R3H" evidence="13">
    <location>
        <begin position="652"/>
        <end position="715"/>
    </location>
</feature>
<dbReference type="PROSITE" id="PS01359">
    <property type="entry name" value="ZF_PHD_1"/>
    <property type="match status" value="1"/>
</dbReference>
<evidence type="ECO:0000256" key="3">
    <source>
        <dbReference type="ARBA" id="ARBA00022723"/>
    </source>
</evidence>
<dbReference type="InterPro" id="IPR019787">
    <property type="entry name" value="Znf_PHD-finger"/>
</dbReference>
<dbReference type="SMART" id="SM00438">
    <property type="entry name" value="ZnF_NFX"/>
    <property type="match status" value="9"/>
</dbReference>
<accession>A0A1E4TFI9</accession>
<dbReference type="AlphaFoldDB" id="A0A1E4TFI9"/>
<dbReference type="GO" id="GO:0000977">
    <property type="term" value="F:RNA polymerase II transcription regulatory region sequence-specific DNA binding"/>
    <property type="evidence" value="ECO:0007669"/>
    <property type="project" value="TreeGrafter"/>
</dbReference>
<evidence type="ECO:0000256" key="9">
    <source>
        <dbReference type="ARBA" id="ARBA00023242"/>
    </source>
</evidence>
<dbReference type="Proteomes" id="UP000095023">
    <property type="component" value="Unassembled WGS sequence"/>
</dbReference>
<feature type="non-terminal residue" evidence="14">
    <location>
        <position position="1"/>
    </location>
</feature>
<keyword evidence="9" id="KW-0539">Nucleus</keyword>
<evidence type="ECO:0000259" key="13">
    <source>
        <dbReference type="PROSITE" id="PS51061"/>
    </source>
</evidence>
<evidence type="ECO:0000256" key="7">
    <source>
        <dbReference type="ARBA" id="ARBA00023015"/>
    </source>
</evidence>
<feature type="domain" description="PHD-type" evidence="11">
    <location>
        <begin position="6"/>
        <end position="66"/>
    </location>
</feature>
<dbReference type="Pfam" id="PF01422">
    <property type="entry name" value="zf-NF-X1"/>
    <property type="match status" value="5"/>
</dbReference>
<keyword evidence="8" id="KW-0804">Transcription</keyword>
<dbReference type="CDD" id="cd06008">
    <property type="entry name" value="NF-X1-zinc-finger"/>
    <property type="match status" value="4"/>
</dbReference>
<feature type="non-terminal residue" evidence="14">
    <location>
        <position position="723"/>
    </location>
</feature>
<dbReference type="InterPro" id="IPR034078">
    <property type="entry name" value="NFX1_fam"/>
</dbReference>
<keyword evidence="7" id="KW-0805">Transcription regulation</keyword>
<dbReference type="SUPFAM" id="SSF57850">
    <property type="entry name" value="RING/U-box"/>
    <property type="match status" value="1"/>
</dbReference>
<evidence type="ECO:0000256" key="8">
    <source>
        <dbReference type="ARBA" id="ARBA00023163"/>
    </source>
</evidence>
<dbReference type="InterPro" id="IPR019786">
    <property type="entry name" value="Zinc_finger_PHD-type_CS"/>
</dbReference>
<evidence type="ECO:0000259" key="12">
    <source>
        <dbReference type="PROSITE" id="PS50089"/>
    </source>
</evidence>
<dbReference type="OrthoDB" id="6512771at2759"/>
<evidence type="ECO:0000256" key="10">
    <source>
        <dbReference type="PROSITE-ProRule" id="PRU00175"/>
    </source>
</evidence>
<comment type="similarity">
    <text evidence="2">Belongs to the NFX1 family.</text>
</comment>
<dbReference type="PANTHER" id="PTHR12360">
    <property type="entry name" value="NUCLEAR TRANSCRIPTION FACTOR, X-BOX BINDING 1 NFX1"/>
    <property type="match status" value="1"/>
</dbReference>
<dbReference type="GO" id="GO:0008270">
    <property type="term" value="F:zinc ion binding"/>
    <property type="evidence" value="ECO:0007669"/>
    <property type="project" value="UniProtKB-KW"/>
</dbReference>
<protein>
    <recommendedName>
        <fullName evidence="16">R3H domain-containing protein</fullName>
    </recommendedName>
</protein>
<dbReference type="SUPFAM" id="SSF82708">
    <property type="entry name" value="R3H domain"/>
    <property type="match status" value="1"/>
</dbReference>
<evidence type="ECO:0000256" key="1">
    <source>
        <dbReference type="ARBA" id="ARBA00004123"/>
    </source>
</evidence>
<evidence type="ECO:0000256" key="5">
    <source>
        <dbReference type="ARBA" id="ARBA00022771"/>
    </source>
</evidence>
<keyword evidence="5 10" id="KW-0863">Zinc-finger</keyword>
<evidence type="ECO:0000313" key="14">
    <source>
        <dbReference type="EMBL" id="ODV90541.1"/>
    </source>
</evidence>
<name>A0A1E4TFI9_9ASCO</name>
<dbReference type="SMART" id="SM00393">
    <property type="entry name" value="R3H"/>
    <property type="match status" value="1"/>
</dbReference>
<dbReference type="Pfam" id="PF01424">
    <property type="entry name" value="R3H"/>
    <property type="match status" value="1"/>
</dbReference>
<feature type="domain" description="RING-type" evidence="12">
    <location>
        <begin position="9"/>
        <end position="64"/>
    </location>
</feature>